<dbReference type="InterPro" id="IPR003425">
    <property type="entry name" value="CCB3/YggT"/>
</dbReference>
<dbReference type="Pfam" id="PF02325">
    <property type="entry name" value="CCB3_YggT"/>
    <property type="match status" value="1"/>
</dbReference>
<dbReference type="EMBL" id="CP045851">
    <property type="protein sequence ID" value="QGG97083.1"/>
    <property type="molecule type" value="Genomic_DNA"/>
</dbReference>
<dbReference type="Proteomes" id="UP000334019">
    <property type="component" value="Chromosome"/>
</dbReference>
<dbReference type="PANTHER" id="PTHR33219:SF14">
    <property type="entry name" value="PROTEIN COFACTOR ASSEMBLY OF COMPLEX C SUBUNIT B CCB3, CHLOROPLASTIC-RELATED"/>
    <property type="match status" value="1"/>
</dbReference>
<keyword evidence="2" id="KW-0812">Transmembrane</keyword>
<evidence type="ECO:0000256" key="2">
    <source>
        <dbReference type="SAM" id="Phobius"/>
    </source>
</evidence>
<evidence type="ECO:0000256" key="1">
    <source>
        <dbReference type="ARBA" id="ARBA00010894"/>
    </source>
</evidence>
<dbReference type="GO" id="GO:0016020">
    <property type="term" value="C:membrane"/>
    <property type="evidence" value="ECO:0007669"/>
    <property type="project" value="InterPro"/>
</dbReference>
<evidence type="ECO:0000313" key="4">
    <source>
        <dbReference type="Proteomes" id="UP000334019"/>
    </source>
</evidence>
<keyword evidence="2" id="KW-1133">Transmembrane helix</keyword>
<organism evidence="3 4">
    <name type="scientific">Actinomarinicola tropica</name>
    <dbReference type="NCBI Taxonomy" id="2789776"/>
    <lineage>
        <taxon>Bacteria</taxon>
        <taxon>Bacillati</taxon>
        <taxon>Actinomycetota</taxon>
        <taxon>Acidimicrobiia</taxon>
        <taxon>Acidimicrobiales</taxon>
        <taxon>Iamiaceae</taxon>
        <taxon>Actinomarinicola</taxon>
    </lineage>
</organism>
<protein>
    <submittedName>
        <fullName evidence="3">YggT family protein</fullName>
    </submittedName>
</protein>
<dbReference type="KEGG" id="atq:GH723_10785"/>
<keyword evidence="4" id="KW-1185">Reference proteome</keyword>
<sequence>MLVLLARIVLSWFPISRGSPVEPIATVLYALTEPVLGPLRRAIPPVRIGAMGLDLSPLIVLFGVNILMGIIC</sequence>
<name>A0A5Q2RMK0_9ACTN</name>
<dbReference type="PANTHER" id="PTHR33219">
    <property type="entry name" value="YLMG HOMOLOG PROTEIN 2, CHLOROPLASTIC"/>
    <property type="match status" value="1"/>
</dbReference>
<comment type="similarity">
    <text evidence="1">Belongs to the YggT family.</text>
</comment>
<feature type="transmembrane region" description="Helical" evidence="2">
    <location>
        <begin position="48"/>
        <end position="71"/>
    </location>
</feature>
<proteinExistence type="inferred from homology"/>
<accession>A0A5Q2RMK0</accession>
<evidence type="ECO:0000313" key="3">
    <source>
        <dbReference type="EMBL" id="QGG97083.1"/>
    </source>
</evidence>
<dbReference type="AlphaFoldDB" id="A0A5Q2RMK0"/>
<keyword evidence="2" id="KW-0472">Membrane</keyword>
<reference evidence="3 4" key="1">
    <citation type="submission" date="2019-11" db="EMBL/GenBank/DDBJ databases">
        <authorList>
            <person name="He Y."/>
        </authorList>
    </citation>
    <scope>NUCLEOTIDE SEQUENCE [LARGE SCALE GENOMIC DNA]</scope>
    <source>
        <strain evidence="3 4">SCSIO 58843</strain>
    </source>
</reference>
<gene>
    <name evidence="3" type="ORF">GH723_10785</name>
</gene>